<dbReference type="AlphaFoldDB" id="A0A162KP61"/>
<gene>
    <name evidence="1" type="ORF">PNBC_19140</name>
</gene>
<dbReference type="KEGG" id="pcx:LPB68_16270"/>
<organism evidence="1 2">
    <name type="scientific">Paenibacillus crassostreae</name>
    <dbReference type="NCBI Taxonomy" id="1763538"/>
    <lineage>
        <taxon>Bacteria</taxon>
        <taxon>Bacillati</taxon>
        <taxon>Bacillota</taxon>
        <taxon>Bacilli</taxon>
        <taxon>Bacillales</taxon>
        <taxon>Paenibacillaceae</taxon>
        <taxon>Paenibacillus</taxon>
    </lineage>
</organism>
<reference evidence="1 2" key="1">
    <citation type="submission" date="2016-02" db="EMBL/GenBank/DDBJ databases">
        <title>Paenibacillus sp. LPB0068, isolated from Crassostrea gigas.</title>
        <authorList>
            <person name="Shin S.-K."/>
            <person name="Yi H."/>
        </authorList>
    </citation>
    <scope>NUCLEOTIDE SEQUENCE [LARGE SCALE GENOMIC DNA]</scope>
    <source>
        <strain evidence="1 2">LPB0068</strain>
    </source>
</reference>
<dbReference type="OrthoDB" id="2644386at2"/>
<proteinExistence type="predicted"/>
<comment type="caution">
    <text evidence="1">The sequence shown here is derived from an EMBL/GenBank/DDBJ whole genome shotgun (WGS) entry which is preliminary data.</text>
</comment>
<accession>A0A162KP61</accession>
<dbReference type="Proteomes" id="UP000077134">
    <property type="component" value="Unassembled WGS sequence"/>
</dbReference>
<keyword evidence="2" id="KW-1185">Reference proteome</keyword>
<name>A0A162KP61_9BACL</name>
<dbReference type="RefSeq" id="WP_068661024.1">
    <property type="nucleotide sequence ID" value="NZ_CP017770.1"/>
</dbReference>
<evidence type="ECO:0000313" key="1">
    <source>
        <dbReference type="EMBL" id="OAB71623.1"/>
    </source>
</evidence>
<protein>
    <submittedName>
        <fullName evidence="1">Uncharacterized protein</fullName>
    </submittedName>
</protein>
<dbReference type="EMBL" id="LSFN01000038">
    <property type="protein sequence ID" value="OAB71623.1"/>
    <property type="molecule type" value="Genomic_DNA"/>
</dbReference>
<evidence type="ECO:0000313" key="2">
    <source>
        <dbReference type="Proteomes" id="UP000077134"/>
    </source>
</evidence>
<sequence>MEPNGEFDFNSEIAAELTSEEDGVTPSMWDAQNSADQGNDFMADWEGRKETHNMFLQSYD</sequence>